<evidence type="ECO:0000313" key="1">
    <source>
        <dbReference type="EMBL" id="KAK3680001.1"/>
    </source>
</evidence>
<dbReference type="Proteomes" id="UP001274830">
    <property type="component" value="Unassembled WGS sequence"/>
</dbReference>
<reference evidence="1" key="1">
    <citation type="submission" date="2023-07" db="EMBL/GenBank/DDBJ databases">
        <title>Black Yeasts Isolated from many extreme environments.</title>
        <authorList>
            <person name="Coleine C."/>
            <person name="Stajich J.E."/>
            <person name="Selbmann L."/>
        </authorList>
    </citation>
    <scope>NUCLEOTIDE SEQUENCE</scope>
    <source>
        <strain evidence="1">CCFEE 5485</strain>
    </source>
</reference>
<proteinExistence type="predicted"/>
<protein>
    <recommendedName>
        <fullName evidence="3">F-box domain-containing protein</fullName>
    </recommendedName>
</protein>
<accession>A0AAE1C6I5</accession>
<gene>
    <name evidence="1" type="ORF">LTR78_000378</name>
</gene>
<evidence type="ECO:0008006" key="3">
    <source>
        <dbReference type="Google" id="ProtNLM"/>
    </source>
</evidence>
<name>A0AAE1C6I5_9PEZI</name>
<organism evidence="1 2">
    <name type="scientific">Recurvomyces mirabilis</name>
    <dbReference type="NCBI Taxonomy" id="574656"/>
    <lineage>
        <taxon>Eukaryota</taxon>
        <taxon>Fungi</taxon>
        <taxon>Dikarya</taxon>
        <taxon>Ascomycota</taxon>
        <taxon>Pezizomycotina</taxon>
        <taxon>Dothideomycetes</taxon>
        <taxon>Dothideomycetidae</taxon>
        <taxon>Mycosphaerellales</taxon>
        <taxon>Teratosphaeriaceae</taxon>
        <taxon>Recurvomyces</taxon>
    </lineage>
</organism>
<dbReference type="EMBL" id="JAUTXT010000001">
    <property type="protein sequence ID" value="KAK3680001.1"/>
    <property type="molecule type" value="Genomic_DNA"/>
</dbReference>
<keyword evidence="2" id="KW-1185">Reference proteome</keyword>
<evidence type="ECO:0000313" key="2">
    <source>
        <dbReference type="Proteomes" id="UP001274830"/>
    </source>
</evidence>
<comment type="caution">
    <text evidence="1">The sequence shown here is derived from an EMBL/GenBank/DDBJ whole genome shotgun (WGS) entry which is preliminary data.</text>
</comment>
<dbReference type="AlphaFoldDB" id="A0AAE1C6I5"/>
<sequence>MPKRSVPDGIDQYDMPGLMADTSPFRWLASTTFGASMAGDKSTMTLSGLPLELRAGVLEYVELKTIFAADATCKPLHEAVEFHAPYILAHERAKTMAGIRETYGKLVTYDKNTSIVKAIQDFAKHRPCSQRPFRGRHNHLKQFASQYVGNTLEILDPAQSFAQTYERCTKVEIVAQSLLETCRPKAFDWCVNHIQARLQSLLLCCPSYPIMTMGTDFNELYGNFTASKSFLGVPMSRSRPVLEPARFLLTPTRDNHEEYPSDGQYMPRAEGDQPWYCTVDELARALDMPLPRLHRDNFSYCVYTDKAYKAAQALVEGEGVSWRQILMVVTELHIY</sequence>